<dbReference type="GO" id="GO:0006508">
    <property type="term" value="P:proteolysis"/>
    <property type="evidence" value="ECO:0007669"/>
    <property type="project" value="InterPro"/>
</dbReference>
<feature type="active site" description="Proton acceptor" evidence="7">
    <location>
        <position position="65"/>
    </location>
</feature>
<keyword evidence="14" id="KW-1185">Reference proteome</keyword>
<organism evidence="13 14">
    <name type="scientific">Litchfieldia salsa</name>
    <dbReference type="NCBI Taxonomy" id="930152"/>
    <lineage>
        <taxon>Bacteria</taxon>
        <taxon>Bacillati</taxon>
        <taxon>Bacillota</taxon>
        <taxon>Bacilli</taxon>
        <taxon>Bacillales</taxon>
        <taxon>Bacillaceae</taxon>
        <taxon>Litchfieldia</taxon>
    </lineage>
</organism>
<dbReference type="Pfam" id="PF00768">
    <property type="entry name" value="Peptidase_S11"/>
    <property type="match status" value="1"/>
</dbReference>
<dbReference type="GO" id="GO:0071555">
    <property type="term" value="P:cell wall organization"/>
    <property type="evidence" value="ECO:0007669"/>
    <property type="project" value="UniProtKB-KW"/>
</dbReference>
<keyword evidence="10" id="KW-0472">Membrane</keyword>
<name>A0A1H0WQ91_9BACI</name>
<dbReference type="SUPFAM" id="SSF56601">
    <property type="entry name" value="beta-lactamase/transpeptidase-like"/>
    <property type="match status" value="1"/>
</dbReference>
<keyword evidence="5" id="KW-0573">Peptidoglycan synthesis</keyword>
<protein>
    <submittedName>
        <fullName evidence="13">D-alanyl-D-alanine carboxypeptidase/D-alanyl-D-alanine carboxypeptidase (Penicillin-binding protein 5/6)</fullName>
    </submittedName>
</protein>
<evidence type="ECO:0000256" key="5">
    <source>
        <dbReference type="ARBA" id="ARBA00022984"/>
    </source>
</evidence>
<dbReference type="PANTHER" id="PTHR21581:SF33">
    <property type="entry name" value="D-ALANYL-D-ALANINE CARBOXYPEPTIDASE DACB"/>
    <property type="match status" value="1"/>
</dbReference>
<dbReference type="InterPro" id="IPR018044">
    <property type="entry name" value="Peptidase_S11"/>
</dbReference>
<keyword evidence="10" id="KW-1133">Transmembrane helix</keyword>
<evidence type="ECO:0000256" key="11">
    <source>
        <dbReference type="SAM" id="SignalP"/>
    </source>
</evidence>
<evidence type="ECO:0000256" key="10">
    <source>
        <dbReference type="SAM" id="Phobius"/>
    </source>
</evidence>
<dbReference type="PANTHER" id="PTHR21581">
    <property type="entry name" value="D-ALANYL-D-ALANINE CARBOXYPEPTIDASE"/>
    <property type="match status" value="1"/>
</dbReference>
<keyword evidence="3" id="KW-0378">Hydrolase</keyword>
<evidence type="ECO:0000256" key="9">
    <source>
        <dbReference type="RuleBase" id="RU004016"/>
    </source>
</evidence>
<evidence type="ECO:0000256" key="1">
    <source>
        <dbReference type="ARBA" id="ARBA00007164"/>
    </source>
</evidence>
<keyword evidence="6" id="KW-0961">Cell wall biogenesis/degradation</keyword>
<feature type="domain" description="Peptidase S11 D-alanyl-D-alanine carboxypeptidase A N-terminal" evidence="12">
    <location>
        <begin position="28"/>
        <end position="255"/>
    </location>
</feature>
<feature type="binding site" evidence="8">
    <location>
        <position position="225"/>
    </location>
    <ligand>
        <name>substrate</name>
    </ligand>
</feature>
<evidence type="ECO:0000256" key="3">
    <source>
        <dbReference type="ARBA" id="ARBA00022801"/>
    </source>
</evidence>
<accession>A0A1H0WQ91</accession>
<feature type="active site" description="Acyl-ester intermediate" evidence="7">
    <location>
        <position position="62"/>
    </location>
</feature>
<dbReference type="RefSeq" id="WP_090858190.1">
    <property type="nucleotide sequence ID" value="NZ_FNJU01000013.1"/>
</dbReference>
<evidence type="ECO:0000256" key="4">
    <source>
        <dbReference type="ARBA" id="ARBA00022960"/>
    </source>
</evidence>
<evidence type="ECO:0000256" key="7">
    <source>
        <dbReference type="PIRSR" id="PIRSR618044-1"/>
    </source>
</evidence>
<dbReference type="EMBL" id="FNJU01000013">
    <property type="protein sequence ID" value="SDP92436.1"/>
    <property type="molecule type" value="Genomic_DNA"/>
</dbReference>
<dbReference type="InterPro" id="IPR001967">
    <property type="entry name" value="Peptidase_S11_N"/>
</dbReference>
<keyword evidence="4" id="KW-0133">Cell shape</keyword>
<feature type="chain" id="PRO_5011638672" evidence="11">
    <location>
        <begin position="24"/>
        <end position="395"/>
    </location>
</feature>
<sequence>MKTPTIIILIVIFTLLLPSQALGQFETIDDPEIQSEAAILIDATTGEVLFEQNSDDKMYPASITKIVTAILAIESNRLDELVTVSKRAREADGTRVYLEEGEVVPLKKLVQGLMINSGNDAGIAIAEHLGGSVEEFAVLMNRFVKNKIGVKDTHFENPHGLFDDEHYSTAANFAEIMKYAVKNETFREVIATAELRWVGESWDTTIFNHHWMLREWPYEGVIGGKNGYIDQSGHTLVTAAVRENLSLITVVLKATTKRMMYNDTEKLFDYGFTHFETAKLPPQEFTNEENVKYRLEDPFFYTKKIGEETKLAIGTSGELTITGEDERVIASEQLINPLEMVDKSRLVKSTNPLDASYKNKATITSKGLIMSAIVIFLIGTFFYLRKRNKEKRFFQ</sequence>
<dbReference type="STRING" id="930152.SAMN05216565_11314"/>
<dbReference type="InterPro" id="IPR012338">
    <property type="entry name" value="Beta-lactam/transpept-like"/>
</dbReference>
<dbReference type="GO" id="GO:0009002">
    <property type="term" value="F:serine-type D-Ala-D-Ala carboxypeptidase activity"/>
    <property type="evidence" value="ECO:0007669"/>
    <property type="project" value="InterPro"/>
</dbReference>
<dbReference type="AlphaFoldDB" id="A0A1H0WQ91"/>
<feature type="signal peptide" evidence="11">
    <location>
        <begin position="1"/>
        <end position="23"/>
    </location>
</feature>
<feature type="transmembrane region" description="Helical" evidence="10">
    <location>
        <begin position="367"/>
        <end position="384"/>
    </location>
</feature>
<evidence type="ECO:0000259" key="12">
    <source>
        <dbReference type="Pfam" id="PF00768"/>
    </source>
</evidence>
<evidence type="ECO:0000256" key="8">
    <source>
        <dbReference type="PIRSR" id="PIRSR618044-2"/>
    </source>
</evidence>
<dbReference type="Gene3D" id="3.40.710.10">
    <property type="entry name" value="DD-peptidase/beta-lactamase superfamily"/>
    <property type="match status" value="1"/>
</dbReference>
<dbReference type="GO" id="GO:0009252">
    <property type="term" value="P:peptidoglycan biosynthetic process"/>
    <property type="evidence" value="ECO:0007669"/>
    <property type="project" value="UniProtKB-KW"/>
</dbReference>
<feature type="active site" evidence="7">
    <location>
        <position position="117"/>
    </location>
</feature>
<dbReference type="PRINTS" id="PR00725">
    <property type="entry name" value="DADACBPTASE1"/>
</dbReference>
<evidence type="ECO:0000313" key="14">
    <source>
        <dbReference type="Proteomes" id="UP000199159"/>
    </source>
</evidence>
<evidence type="ECO:0000256" key="6">
    <source>
        <dbReference type="ARBA" id="ARBA00023316"/>
    </source>
</evidence>
<dbReference type="Proteomes" id="UP000199159">
    <property type="component" value="Unassembled WGS sequence"/>
</dbReference>
<keyword evidence="10" id="KW-0812">Transmembrane</keyword>
<gene>
    <name evidence="13" type="ORF">SAMN05216565_11314</name>
</gene>
<comment type="similarity">
    <text evidence="1 9">Belongs to the peptidase S11 family.</text>
</comment>
<dbReference type="GO" id="GO:0008360">
    <property type="term" value="P:regulation of cell shape"/>
    <property type="evidence" value="ECO:0007669"/>
    <property type="project" value="UniProtKB-KW"/>
</dbReference>
<dbReference type="OrthoDB" id="9791132at2"/>
<evidence type="ECO:0000256" key="2">
    <source>
        <dbReference type="ARBA" id="ARBA00022729"/>
    </source>
</evidence>
<proteinExistence type="inferred from homology"/>
<keyword evidence="13" id="KW-0121">Carboxypeptidase</keyword>
<keyword evidence="13" id="KW-0645">Protease</keyword>
<evidence type="ECO:0000313" key="13">
    <source>
        <dbReference type="EMBL" id="SDP92436.1"/>
    </source>
</evidence>
<keyword evidence="2 11" id="KW-0732">Signal</keyword>
<reference evidence="14" key="1">
    <citation type="submission" date="2016-10" db="EMBL/GenBank/DDBJ databases">
        <authorList>
            <person name="Varghese N."/>
            <person name="Submissions S."/>
        </authorList>
    </citation>
    <scope>NUCLEOTIDE SEQUENCE [LARGE SCALE GENOMIC DNA]</scope>
    <source>
        <strain evidence="14">IBRC-M10078</strain>
    </source>
</reference>